<gene>
    <name evidence="1" type="ORF">COMA1_11335</name>
</gene>
<dbReference type="AlphaFoldDB" id="A0A0S4L7V7"/>
<evidence type="ECO:0000313" key="1">
    <source>
        <dbReference type="EMBL" id="CUS33779.1"/>
    </source>
</evidence>
<organism evidence="1 2">
    <name type="scientific">Candidatus Nitrospira nitrosa</name>
    <dbReference type="NCBI Taxonomy" id="1742972"/>
    <lineage>
        <taxon>Bacteria</taxon>
        <taxon>Pseudomonadati</taxon>
        <taxon>Nitrospirota</taxon>
        <taxon>Nitrospiria</taxon>
        <taxon>Nitrospirales</taxon>
        <taxon>Nitrospiraceae</taxon>
        <taxon>Nitrospira</taxon>
    </lineage>
</organism>
<dbReference type="EMBL" id="CZQA01000001">
    <property type="protein sequence ID" value="CUS33779.1"/>
    <property type="molecule type" value="Genomic_DNA"/>
</dbReference>
<evidence type="ECO:0000313" key="2">
    <source>
        <dbReference type="Proteomes" id="UP000199032"/>
    </source>
</evidence>
<proteinExistence type="predicted"/>
<keyword evidence="2" id="KW-1185">Reference proteome</keyword>
<protein>
    <submittedName>
        <fullName evidence="1">Uncharacterized protein</fullName>
    </submittedName>
</protein>
<dbReference type="Proteomes" id="UP000199032">
    <property type="component" value="Unassembled WGS sequence"/>
</dbReference>
<sequence>MTAIGGGGRSLDLIAEGAKVCRAQLASEWKVVQASEDPPYGAFVGDHSNEGCSAIRTV</sequence>
<name>A0A0S4L7V7_9BACT</name>
<reference evidence="1 2" key="1">
    <citation type="submission" date="2015-10" db="EMBL/GenBank/DDBJ databases">
        <authorList>
            <person name="Gilbert D.G."/>
        </authorList>
    </citation>
    <scope>NUCLEOTIDE SEQUENCE [LARGE SCALE GENOMIC DNA]</scope>
    <source>
        <strain evidence="1">COMA1</strain>
    </source>
</reference>
<accession>A0A0S4L7V7</accession>